<dbReference type="PANTHER" id="PTHR22093">
    <property type="entry name" value="LEUKOCYTE RECEPTOR CLUSTER LRC MEMBER 1"/>
    <property type="match status" value="1"/>
</dbReference>
<protein>
    <recommendedName>
        <fullName evidence="3">CBF1-interacting co-repressor CIR N-terminal domain-containing protein</fullName>
    </recommendedName>
</protein>
<sequence>MGRHGGINILHQKSWHVWRLDNRLTVERDELRHAAEERKRVRLEHQAAFGAKLARLRRRAAGADGEAGEEEPEKVLPPCGLAEEVGGAASSTTVPKQEKGRKGNRIESSYKYGMVTTSNLKLAEQDLESKLKGKKPPERYWGSAALGTGPHINLFEEAELESKHHVMEHQKQISYTARNNELAQKSKKALFSDFDEVSSDSPWYLRPRKLTAAPEDGEDPRLGSPLALGAGEALRMLEDGWQRRSKSRSRSRSGLQTRRRWSERHGQATLRVTVAGPVRQRRTDAEETAPAELVSSSEEEGHKRKKKKPKRGKEERRKKKRAKEGREDKEELATLRAERERREQEERARTARLVGPGNCIGRSAWGCGA</sequence>
<proteinExistence type="predicted"/>
<evidence type="ECO:0000256" key="1">
    <source>
        <dbReference type="SAM" id="MobiDB-lite"/>
    </source>
</evidence>
<feature type="region of interest" description="Disordered" evidence="1">
    <location>
        <begin position="84"/>
        <end position="106"/>
    </location>
</feature>
<feature type="compositionally biased region" description="Basic residues" evidence="1">
    <location>
        <begin position="303"/>
        <end position="323"/>
    </location>
</feature>
<evidence type="ECO:0008006" key="3">
    <source>
        <dbReference type="Google" id="ProtNLM"/>
    </source>
</evidence>
<feature type="compositionally biased region" description="Basic and acidic residues" evidence="1">
    <location>
        <begin position="96"/>
        <end position="105"/>
    </location>
</feature>
<dbReference type="PANTHER" id="PTHR22093:SF0">
    <property type="entry name" value="LEUKOCYTE RECEPTOR CLUSTER MEMBER 1"/>
    <property type="match status" value="1"/>
</dbReference>
<reference evidence="2" key="1">
    <citation type="submission" date="2021-01" db="EMBL/GenBank/DDBJ databases">
        <authorList>
            <person name="Corre E."/>
            <person name="Pelletier E."/>
            <person name="Niang G."/>
            <person name="Scheremetjew M."/>
            <person name="Finn R."/>
            <person name="Kale V."/>
            <person name="Holt S."/>
            <person name="Cochrane G."/>
            <person name="Meng A."/>
            <person name="Brown T."/>
            <person name="Cohen L."/>
        </authorList>
    </citation>
    <scope>NUCLEOTIDE SEQUENCE</scope>
    <source>
        <strain evidence="2">Pbaha01</strain>
    </source>
</reference>
<name>A0A7S0FWW2_9DINO</name>
<dbReference type="EMBL" id="HBEG01051548">
    <property type="protein sequence ID" value="CAD8387635.1"/>
    <property type="molecule type" value="Transcribed_RNA"/>
</dbReference>
<dbReference type="AlphaFoldDB" id="A0A7S0FWW2"/>
<feature type="compositionally biased region" description="Basic residues" evidence="1">
    <location>
        <begin position="243"/>
        <end position="262"/>
    </location>
</feature>
<feature type="compositionally biased region" description="Basic and acidic residues" evidence="1">
    <location>
        <begin position="324"/>
        <end position="349"/>
    </location>
</feature>
<evidence type="ECO:0000313" key="2">
    <source>
        <dbReference type="EMBL" id="CAD8387635.1"/>
    </source>
</evidence>
<feature type="region of interest" description="Disordered" evidence="1">
    <location>
        <begin position="206"/>
        <end position="369"/>
    </location>
</feature>
<organism evidence="2">
    <name type="scientific">Pyrodinium bahamense</name>
    <dbReference type="NCBI Taxonomy" id="73915"/>
    <lineage>
        <taxon>Eukaryota</taxon>
        <taxon>Sar</taxon>
        <taxon>Alveolata</taxon>
        <taxon>Dinophyceae</taxon>
        <taxon>Gonyaulacales</taxon>
        <taxon>Pyrocystaceae</taxon>
        <taxon>Pyrodinium</taxon>
    </lineage>
</organism>
<accession>A0A7S0FWW2</accession>
<feature type="region of interest" description="Disordered" evidence="1">
    <location>
        <begin position="60"/>
        <end position="79"/>
    </location>
</feature>
<gene>
    <name evidence="2" type="ORF">PBAH0796_LOCUS31323</name>
</gene>
<dbReference type="InterPro" id="IPR039875">
    <property type="entry name" value="LENG1-like"/>
</dbReference>